<dbReference type="InterPro" id="IPR036390">
    <property type="entry name" value="WH_DNA-bd_sf"/>
</dbReference>
<dbReference type="RefSeq" id="WP_073612246.1">
    <property type="nucleotide sequence ID" value="NZ_FRFE01000003.1"/>
</dbReference>
<dbReference type="GO" id="GO:0003700">
    <property type="term" value="F:DNA-binding transcription factor activity"/>
    <property type="evidence" value="ECO:0007669"/>
    <property type="project" value="InterPro"/>
</dbReference>
<dbReference type="PROSITE" id="PS50949">
    <property type="entry name" value="HTH_GNTR"/>
    <property type="match status" value="1"/>
</dbReference>
<organism evidence="5 6">
    <name type="scientific">Desulfopila aestuarii DSM 18488</name>
    <dbReference type="NCBI Taxonomy" id="1121416"/>
    <lineage>
        <taxon>Bacteria</taxon>
        <taxon>Pseudomonadati</taxon>
        <taxon>Thermodesulfobacteriota</taxon>
        <taxon>Desulfobulbia</taxon>
        <taxon>Desulfobulbales</taxon>
        <taxon>Desulfocapsaceae</taxon>
        <taxon>Desulfopila</taxon>
    </lineage>
</organism>
<dbReference type="InterPro" id="IPR000524">
    <property type="entry name" value="Tscrpt_reg_HTH_GntR"/>
</dbReference>
<dbReference type="GO" id="GO:0043565">
    <property type="term" value="F:sequence-specific DNA binding"/>
    <property type="evidence" value="ECO:0007669"/>
    <property type="project" value="InterPro"/>
</dbReference>
<evidence type="ECO:0000256" key="2">
    <source>
        <dbReference type="ARBA" id="ARBA00023125"/>
    </source>
</evidence>
<dbReference type="AlphaFoldDB" id="A0A1M7Y0H3"/>
<name>A0A1M7Y0H3_9BACT</name>
<protein>
    <submittedName>
        <fullName evidence="5">DNA-binding transcriptional regulator, GntR family</fullName>
    </submittedName>
</protein>
<dbReference type="InterPro" id="IPR036388">
    <property type="entry name" value="WH-like_DNA-bd_sf"/>
</dbReference>
<dbReference type="EMBL" id="FRFE01000003">
    <property type="protein sequence ID" value="SHO44841.1"/>
    <property type="molecule type" value="Genomic_DNA"/>
</dbReference>
<dbReference type="SUPFAM" id="SSF48008">
    <property type="entry name" value="GntR ligand-binding domain-like"/>
    <property type="match status" value="1"/>
</dbReference>
<dbReference type="SUPFAM" id="SSF46785">
    <property type="entry name" value="Winged helix' DNA-binding domain"/>
    <property type="match status" value="1"/>
</dbReference>
<keyword evidence="1" id="KW-0805">Transcription regulation</keyword>
<evidence type="ECO:0000256" key="1">
    <source>
        <dbReference type="ARBA" id="ARBA00023015"/>
    </source>
</evidence>
<keyword evidence="3" id="KW-0804">Transcription</keyword>
<dbReference type="InterPro" id="IPR008920">
    <property type="entry name" value="TF_FadR/GntR_C"/>
</dbReference>
<evidence type="ECO:0000259" key="4">
    <source>
        <dbReference type="PROSITE" id="PS50949"/>
    </source>
</evidence>
<dbReference type="Pfam" id="PF07729">
    <property type="entry name" value="FCD"/>
    <property type="match status" value="1"/>
</dbReference>
<evidence type="ECO:0000313" key="5">
    <source>
        <dbReference type="EMBL" id="SHO44841.1"/>
    </source>
</evidence>
<evidence type="ECO:0000313" key="6">
    <source>
        <dbReference type="Proteomes" id="UP000184603"/>
    </source>
</evidence>
<feature type="domain" description="HTH gntR-type" evidence="4">
    <location>
        <begin position="14"/>
        <end position="81"/>
    </location>
</feature>
<dbReference type="OrthoDB" id="9812645at2"/>
<keyword evidence="6" id="KW-1185">Reference proteome</keyword>
<dbReference type="STRING" id="1121416.SAMN02745220_00898"/>
<accession>A0A1M7Y0H3</accession>
<dbReference type="InterPro" id="IPR011711">
    <property type="entry name" value="GntR_C"/>
</dbReference>
<dbReference type="PRINTS" id="PR00033">
    <property type="entry name" value="HTHASNC"/>
</dbReference>
<dbReference type="Pfam" id="PF00392">
    <property type="entry name" value="GntR"/>
    <property type="match status" value="1"/>
</dbReference>
<dbReference type="SMART" id="SM00345">
    <property type="entry name" value="HTH_GNTR"/>
    <property type="match status" value="1"/>
</dbReference>
<proteinExistence type="predicted"/>
<sequence>MDTKEKRKKKKSTDDFTREAYMGIRKMFFVNEITPGQKIAYGDLAKRLGMSTTPIIQALKRLEDQGLVRHEPNRGYYTEDISLKEIIEIYEFRELIETSLLPKTIATITSKKLKTLKKALDKHLAAVRDIYLKERLLRDMEFHLTLAELSGCTIQVNTLRSLFDLLYLKYRGNVLFVTPMDTVDREHTQLYDCVAQADLEGASAILRQHIGNVKEHAIASIERINKEKSIKNF</sequence>
<reference evidence="5 6" key="1">
    <citation type="submission" date="2016-12" db="EMBL/GenBank/DDBJ databases">
        <authorList>
            <person name="Song W.-J."/>
            <person name="Kurnit D.M."/>
        </authorList>
    </citation>
    <scope>NUCLEOTIDE SEQUENCE [LARGE SCALE GENOMIC DNA]</scope>
    <source>
        <strain evidence="5 6">DSM 18488</strain>
    </source>
</reference>
<gene>
    <name evidence="5" type="ORF">SAMN02745220_00898</name>
</gene>
<dbReference type="PANTHER" id="PTHR43537:SF51">
    <property type="entry name" value="HTH-TYPE TRANSCRIPTIONAL REGULATOR LGOR-RELATED"/>
    <property type="match status" value="1"/>
</dbReference>
<keyword evidence="2 5" id="KW-0238">DNA-binding</keyword>
<dbReference type="InterPro" id="IPR000485">
    <property type="entry name" value="AsnC-type_HTH_dom"/>
</dbReference>
<dbReference type="Gene3D" id="1.20.120.530">
    <property type="entry name" value="GntR ligand-binding domain-like"/>
    <property type="match status" value="1"/>
</dbReference>
<dbReference type="Gene3D" id="1.10.10.10">
    <property type="entry name" value="Winged helix-like DNA-binding domain superfamily/Winged helix DNA-binding domain"/>
    <property type="match status" value="1"/>
</dbReference>
<evidence type="ECO:0000256" key="3">
    <source>
        <dbReference type="ARBA" id="ARBA00023163"/>
    </source>
</evidence>
<dbReference type="SMART" id="SM00895">
    <property type="entry name" value="FCD"/>
    <property type="match status" value="1"/>
</dbReference>
<dbReference type="Proteomes" id="UP000184603">
    <property type="component" value="Unassembled WGS sequence"/>
</dbReference>
<dbReference type="PANTHER" id="PTHR43537">
    <property type="entry name" value="TRANSCRIPTIONAL REGULATOR, GNTR FAMILY"/>
    <property type="match status" value="1"/>
</dbReference>